<evidence type="ECO:0000259" key="8">
    <source>
        <dbReference type="Pfam" id="PF01545"/>
    </source>
</evidence>
<gene>
    <name evidence="9" type="ORF">EOS_23920</name>
</gene>
<feature type="domain" description="Cation efflux protein transmembrane" evidence="8">
    <location>
        <begin position="30"/>
        <end position="345"/>
    </location>
</feature>
<feature type="transmembrane region" description="Helical" evidence="7">
    <location>
        <begin position="128"/>
        <end position="151"/>
    </location>
</feature>
<keyword evidence="10" id="KW-1185">Reference proteome</keyword>
<feature type="transmembrane region" description="Helical" evidence="7">
    <location>
        <begin position="60"/>
        <end position="78"/>
    </location>
</feature>
<organism evidence="9 10">
    <name type="scientific">Caballeronia mineralivorans PML1(12)</name>
    <dbReference type="NCBI Taxonomy" id="908627"/>
    <lineage>
        <taxon>Bacteria</taxon>
        <taxon>Pseudomonadati</taxon>
        <taxon>Pseudomonadota</taxon>
        <taxon>Betaproteobacteria</taxon>
        <taxon>Burkholderiales</taxon>
        <taxon>Burkholderiaceae</taxon>
        <taxon>Caballeronia</taxon>
    </lineage>
</organism>
<dbReference type="GO" id="GO:0006882">
    <property type="term" value="P:intracellular zinc ion homeostasis"/>
    <property type="evidence" value="ECO:0007669"/>
    <property type="project" value="InterPro"/>
</dbReference>
<dbReference type="Pfam" id="PF01545">
    <property type="entry name" value="Cation_efflux"/>
    <property type="match status" value="1"/>
</dbReference>
<dbReference type="RefSeq" id="WP_047849188.1">
    <property type="nucleotide sequence ID" value="NZ_AEJF01000143.1"/>
</dbReference>
<proteinExistence type="predicted"/>
<protein>
    <submittedName>
        <fullName evidence="9">Cation transporter</fullName>
    </submittedName>
</protein>
<comment type="subcellular location">
    <subcellularLocation>
        <location evidence="1">Membrane</location>
        <topology evidence="1">Multi-pass membrane protein</topology>
    </subcellularLocation>
</comment>
<keyword evidence="4 7" id="KW-1133">Transmembrane helix</keyword>
<keyword evidence="5" id="KW-0406">Ion transport</keyword>
<dbReference type="InterPro" id="IPR002524">
    <property type="entry name" value="Cation_efflux"/>
</dbReference>
<dbReference type="NCBIfam" id="NF033827">
    <property type="entry name" value="CDF_efflux_DmeF"/>
    <property type="match status" value="1"/>
</dbReference>
<evidence type="ECO:0000256" key="3">
    <source>
        <dbReference type="ARBA" id="ARBA00022692"/>
    </source>
</evidence>
<evidence type="ECO:0000256" key="7">
    <source>
        <dbReference type="SAM" id="Phobius"/>
    </source>
</evidence>
<evidence type="ECO:0000256" key="6">
    <source>
        <dbReference type="ARBA" id="ARBA00023136"/>
    </source>
</evidence>
<sequence>MSDFTNAAFGAGHDHIFLGAGHESNERKTWAVIGLCSAMMLLEIVGGSLFGSLALVADGLHMSTHAGAMLIAALAYTYARKHASDSRFVFGTGKLGDLAGFTSAIVLAMIALLIGYEAISRFLSPVPIHFGEAIPIAVLGLLVNIASVWLLSGGSHGHSHGHSHGDEHDGHAHEDEAQKIFAPAGVFAVSIFEDGVPPVFRITPATGDSRLDASTASVTTIRPDGARQVFELANRGGYLESMQDIPEPHAFKAIVRLADGEHEIEFEEHEHHADAHDAATRDHNIRSAYIHVIADAAVSVLAIIGLVLARAFGWLWMDPLAGVIGALVIANWSYGLMRDTGAILLDMSSDRRMAENVRHAIEDRGDKVVDLHVWRVGPGHMSAVVSVATNESQHDSRFYHAALKRFKGLSHVTVEVQPAHSVA</sequence>
<feature type="transmembrane region" description="Helical" evidence="7">
    <location>
        <begin position="314"/>
        <end position="334"/>
    </location>
</feature>
<feature type="transmembrane region" description="Helical" evidence="7">
    <location>
        <begin position="288"/>
        <end position="308"/>
    </location>
</feature>
<dbReference type="InterPro" id="IPR058533">
    <property type="entry name" value="Cation_efflux_TM"/>
</dbReference>
<dbReference type="PANTHER" id="PTHR45755:SF4">
    <property type="entry name" value="ZINC TRANSPORTER 7"/>
    <property type="match status" value="1"/>
</dbReference>
<evidence type="ECO:0000256" key="4">
    <source>
        <dbReference type="ARBA" id="ARBA00022989"/>
    </source>
</evidence>
<reference evidence="9 10" key="1">
    <citation type="journal article" date="2015" name="Genome Announc.">
        <title>Draft Genome Sequence of Burkholderia sp. Strain PML1(12), an Ectomycorrhizosphere-Inhabiting Bacterium with Effective Mineral-Weathering Ability.</title>
        <authorList>
            <person name="Uroz S."/>
            <person name="Oger P."/>
        </authorList>
    </citation>
    <scope>NUCLEOTIDE SEQUENCE [LARGE SCALE GENOMIC DNA]</scope>
    <source>
        <strain evidence="10">PML1(12)</strain>
    </source>
</reference>
<dbReference type="EMBL" id="AEJF01000143">
    <property type="protein sequence ID" value="KLU23703.1"/>
    <property type="molecule type" value="Genomic_DNA"/>
</dbReference>
<evidence type="ECO:0000256" key="1">
    <source>
        <dbReference type="ARBA" id="ARBA00004141"/>
    </source>
</evidence>
<dbReference type="InterPro" id="IPR045316">
    <property type="entry name" value="Msc2-like"/>
</dbReference>
<dbReference type="SUPFAM" id="SSF161111">
    <property type="entry name" value="Cation efflux protein transmembrane domain-like"/>
    <property type="match status" value="1"/>
</dbReference>
<evidence type="ECO:0000313" key="9">
    <source>
        <dbReference type="EMBL" id="KLU23703.1"/>
    </source>
</evidence>
<accession>A0A0J1FV33</accession>
<dbReference type="AlphaFoldDB" id="A0A0J1FV33"/>
<comment type="caution">
    <text evidence="9">The sequence shown here is derived from an EMBL/GenBank/DDBJ whole genome shotgun (WGS) entry which is preliminary data.</text>
</comment>
<evidence type="ECO:0000313" key="10">
    <source>
        <dbReference type="Proteomes" id="UP000035963"/>
    </source>
</evidence>
<evidence type="ECO:0000256" key="2">
    <source>
        <dbReference type="ARBA" id="ARBA00022448"/>
    </source>
</evidence>
<dbReference type="Proteomes" id="UP000035963">
    <property type="component" value="Unassembled WGS sequence"/>
</dbReference>
<keyword evidence="6 7" id="KW-0472">Membrane</keyword>
<dbReference type="NCBIfam" id="TIGR01297">
    <property type="entry name" value="CDF"/>
    <property type="match status" value="1"/>
</dbReference>
<dbReference type="Gene3D" id="1.20.1510.10">
    <property type="entry name" value="Cation efflux protein transmembrane domain"/>
    <property type="match status" value="2"/>
</dbReference>
<name>A0A0J1FV33_9BURK</name>
<keyword evidence="2" id="KW-0813">Transport</keyword>
<dbReference type="PATRIC" id="fig|908627.4.peg.5337"/>
<evidence type="ECO:0000256" key="5">
    <source>
        <dbReference type="ARBA" id="ARBA00023065"/>
    </source>
</evidence>
<feature type="transmembrane region" description="Helical" evidence="7">
    <location>
        <begin position="98"/>
        <end position="116"/>
    </location>
</feature>
<dbReference type="InterPro" id="IPR027469">
    <property type="entry name" value="Cation_efflux_TMD_sf"/>
</dbReference>
<dbReference type="GO" id="GO:0016020">
    <property type="term" value="C:membrane"/>
    <property type="evidence" value="ECO:0007669"/>
    <property type="project" value="UniProtKB-SubCell"/>
</dbReference>
<dbReference type="GO" id="GO:0005385">
    <property type="term" value="F:zinc ion transmembrane transporter activity"/>
    <property type="evidence" value="ECO:0007669"/>
    <property type="project" value="InterPro"/>
</dbReference>
<keyword evidence="3 7" id="KW-0812">Transmembrane</keyword>
<dbReference type="PANTHER" id="PTHR45755">
    <property type="match status" value="1"/>
</dbReference>
<dbReference type="OrthoDB" id="271709at2"/>
<feature type="transmembrane region" description="Helical" evidence="7">
    <location>
        <begin position="30"/>
        <end position="54"/>
    </location>
</feature>